<organism evidence="15 16">
    <name type="scientific">Bordetella petrii (strain ATCC BAA-461 / DSM 12804 / CCUG 43448 / CIP 107267 / Se-1111R)</name>
    <dbReference type="NCBI Taxonomy" id="340100"/>
    <lineage>
        <taxon>Bacteria</taxon>
        <taxon>Pseudomonadati</taxon>
        <taxon>Pseudomonadota</taxon>
        <taxon>Betaproteobacteria</taxon>
        <taxon>Burkholderiales</taxon>
        <taxon>Alcaligenaceae</taxon>
        <taxon>Bordetella</taxon>
    </lineage>
</organism>
<keyword evidence="16" id="KW-1185">Reference proteome</keyword>
<keyword evidence="10" id="KW-0408">Iron</keyword>
<accession>A9IGQ9</accession>
<keyword evidence="6 13" id="KW-0812">Transmembrane</keyword>
<feature type="transmembrane region" description="Helical" evidence="13">
    <location>
        <begin position="52"/>
        <end position="76"/>
    </location>
</feature>
<feature type="transmembrane region" description="Helical" evidence="13">
    <location>
        <begin position="151"/>
        <end position="173"/>
    </location>
</feature>
<dbReference type="STRING" id="94624.Bpet1639"/>
<evidence type="ECO:0000256" key="2">
    <source>
        <dbReference type="ARBA" id="ARBA00004651"/>
    </source>
</evidence>
<dbReference type="eggNOG" id="COG3038">
    <property type="taxonomic scope" value="Bacteria"/>
</dbReference>
<dbReference type="KEGG" id="bpt:Bpet1639"/>
<evidence type="ECO:0000256" key="8">
    <source>
        <dbReference type="ARBA" id="ARBA00022982"/>
    </source>
</evidence>
<dbReference type="GO" id="GO:0022904">
    <property type="term" value="P:respiratory electron transport chain"/>
    <property type="evidence" value="ECO:0007669"/>
    <property type="project" value="InterPro"/>
</dbReference>
<dbReference type="InterPro" id="IPR011577">
    <property type="entry name" value="Cyt_b561_bac/Ni-Hgenase"/>
</dbReference>
<dbReference type="EMBL" id="AM902716">
    <property type="protein sequence ID" value="CAP41978.1"/>
    <property type="molecule type" value="Genomic_DNA"/>
</dbReference>
<evidence type="ECO:0000256" key="12">
    <source>
        <dbReference type="ARBA" id="ARBA00037975"/>
    </source>
</evidence>
<keyword evidence="8" id="KW-0249">Electron transport</keyword>
<protein>
    <submittedName>
        <fullName evidence="15">Cytochrome b(561)</fullName>
        <ecNumber evidence="15">1.10.2.-</ecNumber>
    </submittedName>
</protein>
<dbReference type="PANTHER" id="PTHR30529:SF1">
    <property type="entry name" value="CYTOCHROME B561 HOMOLOG 2"/>
    <property type="match status" value="1"/>
</dbReference>
<keyword evidence="3" id="KW-0813">Transport</keyword>
<dbReference type="GO" id="GO:0016491">
    <property type="term" value="F:oxidoreductase activity"/>
    <property type="evidence" value="ECO:0007669"/>
    <property type="project" value="UniProtKB-KW"/>
</dbReference>
<dbReference type="Proteomes" id="UP000001225">
    <property type="component" value="Chromosome"/>
</dbReference>
<feature type="transmembrane region" description="Helical" evidence="13">
    <location>
        <begin position="96"/>
        <end position="114"/>
    </location>
</feature>
<dbReference type="GO" id="GO:0009055">
    <property type="term" value="F:electron transfer activity"/>
    <property type="evidence" value="ECO:0007669"/>
    <property type="project" value="InterPro"/>
</dbReference>
<evidence type="ECO:0000256" key="4">
    <source>
        <dbReference type="ARBA" id="ARBA00022475"/>
    </source>
</evidence>
<evidence type="ECO:0000256" key="6">
    <source>
        <dbReference type="ARBA" id="ARBA00022692"/>
    </source>
</evidence>
<sequence>MSSTSSRSWLDNPHAYGTVTRFLHWSMAALFGWQFISSALHAWNRDADISRWFWSSHVSLGVVLLALVALRVLWALAGSRRRPPAGAHAWGRLSRLGHAGLYLLMICVPVVAMMRAQGRGKGLSVFDVQLIEASGREIPSLIALGNALHGWLGWLLLALVVGHIAMVGVHQYIWRDQAAAPMLGRR</sequence>
<comment type="subcellular location">
    <subcellularLocation>
        <location evidence="2">Cell membrane</location>
        <topology evidence="2">Multi-pass membrane protein</topology>
    </subcellularLocation>
</comment>
<dbReference type="GO" id="GO:0020037">
    <property type="term" value="F:heme binding"/>
    <property type="evidence" value="ECO:0007669"/>
    <property type="project" value="TreeGrafter"/>
</dbReference>
<feature type="transmembrane region" description="Helical" evidence="13">
    <location>
        <begin position="22"/>
        <end position="40"/>
    </location>
</feature>
<dbReference type="InterPro" id="IPR016174">
    <property type="entry name" value="Di-haem_cyt_TM"/>
</dbReference>
<dbReference type="Gene3D" id="1.20.950.20">
    <property type="entry name" value="Transmembrane di-heme cytochromes, Chain C"/>
    <property type="match status" value="1"/>
</dbReference>
<evidence type="ECO:0000256" key="5">
    <source>
        <dbReference type="ARBA" id="ARBA00022617"/>
    </source>
</evidence>
<evidence type="ECO:0000256" key="9">
    <source>
        <dbReference type="ARBA" id="ARBA00022989"/>
    </source>
</evidence>
<feature type="domain" description="Cytochrome b561 bacterial/Ni-hydrogenase" evidence="14">
    <location>
        <begin position="16"/>
        <end position="184"/>
    </location>
</feature>
<dbReference type="PANTHER" id="PTHR30529">
    <property type="entry name" value="CYTOCHROME B561"/>
    <property type="match status" value="1"/>
</dbReference>
<evidence type="ECO:0000256" key="1">
    <source>
        <dbReference type="ARBA" id="ARBA00001970"/>
    </source>
</evidence>
<keyword evidence="5" id="KW-0349">Heme</keyword>
<comment type="similarity">
    <text evidence="12">Belongs to the cytochrome b561 family.</text>
</comment>
<dbReference type="SUPFAM" id="SSF81342">
    <property type="entry name" value="Transmembrane di-heme cytochromes"/>
    <property type="match status" value="1"/>
</dbReference>
<dbReference type="Pfam" id="PF01292">
    <property type="entry name" value="Ni_hydr_CYTB"/>
    <property type="match status" value="1"/>
</dbReference>
<comment type="cofactor">
    <cofactor evidence="1">
        <name>heme b</name>
        <dbReference type="ChEBI" id="CHEBI:60344"/>
    </cofactor>
</comment>
<dbReference type="InterPro" id="IPR052168">
    <property type="entry name" value="Cytochrome_b561_oxidase"/>
</dbReference>
<dbReference type="GO" id="GO:0005886">
    <property type="term" value="C:plasma membrane"/>
    <property type="evidence" value="ECO:0007669"/>
    <property type="project" value="UniProtKB-SubCell"/>
</dbReference>
<name>A9IGQ9_BORPD</name>
<evidence type="ECO:0000313" key="15">
    <source>
        <dbReference type="EMBL" id="CAP41978.1"/>
    </source>
</evidence>
<evidence type="ECO:0000256" key="13">
    <source>
        <dbReference type="SAM" id="Phobius"/>
    </source>
</evidence>
<evidence type="ECO:0000256" key="11">
    <source>
        <dbReference type="ARBA" id="ARBA00023136"/>
    </source>
</evidence>
<reference evidence="15 16" key="1">
    <citation type="journal article" date="2008" name="BMC Genomics">
        <title>The missing link: Bordetella petrii is endowed with both the metabolic versatility of environmental bacteria and virulence traits of pathogenic Bordetellae.</title>
        <authorList>
            <person name="Gross R."/>
            <person name="Guzman C.A."/>
            <person name="Sebaihia M."/>
            <person name="Martins Dos Santos V.A."/>
            <person name="Pieper D.H."/>
            <person name="Koebnik R."/>
            <person name="Lechner M."/>
            <person name="Bartels D."/>
            <person name="Buhrmester J."/>
            <person name="Choudhuri J.V."/>
            <person name="Ebensen T."/>
            <person name="Gaigalat L."/>
            <person name="Herrmann S."/>
            <person name="Khachane A.N."/>
            <person name="Larisch C."/>
            <person name="Link S."/>
            <person name="Linke B."/>
            <person name="Meyer F."/>
            <person name="Mormann S."/>
            <person name="Nakunst D."/>
            <person name="Rueckert C."/>
            <person name="Schneiker-Bekel S."/>
            <person name="Schulze K."/>
            <person name="Vorhoelter F.J."/>
            <person name="Yevsa T."/>
            <person name="Engle J.T."/>
            <person name="Goldman W.E."/>
            <person name="Puehler A."/>
            <person name="Goebel U.B."/>
            <person name="Goesmann A."/>
            <person name="Bloecker H."/>
            <person name="Kaiser O."/>
            <person name="Martinez-Arias R."/>
        </authorList>
    </citation>
    <scope>NUCLEOTIDE SEQUENCE [LARGE SCALE GENOMIC DNA]</scope>
    <source>
        <strain evidence="16">ATCC BAA-461 / DSM 12804 / CCUG 43448 / CIP 107267 / Se-1111R</strain>
    </source>
</reference>
<evidence type="ECO:0000256" key="3">
    <source>
        <dbReference type="ARBA" id="ARBA00022448"/>
    </source>
</evidence>
<dbReference type="EC" id="1.10.2.-" evidence="15"/>
<evidence type="ECO:0000256" key="7">
    <source>
        <dbReference type="ARBA" id="ARBA00022723"/>
    </source>
</evidence>
<keyword evidence="15" id="KW-0560">Oxidoreductase</keyword>
<dbReference type="AlphaFoldDB" id="A9IGQ9"/>
<dbReference type="GO" id="GO:0046872">
    <property type="term" value="F:metal ion binding"/>
    <property type="evidence" value="ECO:0007669"/>
    <property type="project" value="UniProtKB-KW"/>
</dbReference>
<keyword evidence="7" id="KW-0479">Metal-binding</keyword>
<evidence type="ECO:0000259" key="14">
    <source>
        <dbReference type="Pfam" id="PF01292"/>
    </source>
</evidence>
<evidence type="ECO:0000313" key="16">
    <source>
        <dbReference type="Proteomes" id="UP000001225"/>
    </source>
</evidence>
<keyword evidence="4" id="KW-1003">Cell membrane</keyword>
<keyword evidence="11 13" id="KW-0472">Membrane</keyword>
<evidence type="ECO:0000256" key="10">
    <source>
        <dbReference type="ARBA" id="ARBA00023004"/>
    </source>
</evidence>
<gene>
    <name evidence="15" type="ordered locus">Bpet1639</name>
</gene>
<proteinExistence type="inferred from homology"/>
<keyword evidence="9 13" id="KW-1133">Transmembrane helix</keyword>